<proteinExistence type="predicted"/>
<evidence type="ECO:0000313" key="3">
    <source>
        <dbReference type="Proteomes" id="UP000015664"/>
    </source>
</evidence>
<dbReference type="EMBL" id="ATBE01000113">
    <property type="protein sequence ID" value="EQC95619.1"/>
    <property type="molecule type" value="Genomic_DNA"/>
</dbReference>
<sequence>MQSPYTKLLSENMLLFPNDFMDIKTMAGLQKNVYPLL</sequence>
<gene>
    <name evidence="2" type="ORF">LLT3_14030</name>
</gene>
<dbReference type="PATRIC" id="fig|1234873.3.peg.793"/>
<evidence type="ECO:0000259" key="1">
    <source>
        <dbReference type="Pfam" id="PF06430"/>
    </source>
</evidence>
<dbReference type="Proteomes" id="UP000015664">
    <property type="component" value="Unassembled WGS sequence"/>
</dbReference>
<comment type="caution">
    <text evidence="2">The sequence shown here is derived from an EMBL/GenBank/DDBJ whole genome shotgun (WGS) entry which is preliminary data.</text>
</comment>
<dbReference type="Pfam" id="PF06430">
    <property type="entry name" value="L_lactis_RepB_C"/>
    <property type="match status" value="1"/>
</dbReference>
<dbReference type="AlphaFoldDB" id="T0WR09"/>
<organism evidence="2 3">
    <name type="scientific">Lactococcus cremoris subsp. cremoris TIFN3</name>
    <dbReference type="NCBI Taxonomy" id="1234873"/>
    <lineage>
        <taxon>Bacteria</taxon>
        <taxon>Bacillati</taxon>
        <taxon>Bacillota</taxon>
        <taxon>Bacilli</taxon>
        <taxon>Lactobacillales</taxon>
        <taxon>Streptococcaceae</taxon>
        <taxon>Lactococcus</taxon>
        <taxon>Lactococcus cremoris subsp. cremoris</taxon>
    </lineage>
</organism>
<accession>T0WR09</accession>
<evidence type="ECO:0000313" key="2">
    <source>
        <dbReference type="EMBL" id="EQC95619.1"/>
    </source>
</evidence>
<reference evidence="2 3" key="1">
    <citation type="journal article" date="2013" name="ISME J.">
        <title>Multifactorial diversity sustains microbial community stability.</title>
        <authorList>
            <person name="Erkus O."/>
            <person name="de Jager V.C."/>
            <person name="Spus M."/>
            <person name="van Alen-Boerrigter I.J."/>
            <person name="van Rijswijck I.M."/>
            <person name="Hazelwood L."/>
            <person name="Janssen P.W."/>
            <person name="van Hijum S.A."/>
            <person name="Kleerebezem M."/>
            <person name="Smid E.J."/>
        </authorList>
    </citation>
    <scope>NUCLEOTIDE SEQUENCE [LARGE SCALE GENOMIC DNA]</scope>
    <source>
        <strain evidence="2 3">TIFN3</strain>
    </source>
</reference>
<protein>
    <recommendedName>
        <fullName evidence="1">Lactococcus lactis RepB C-terminal domain-containing protein</fullName>
    </recommendedName>
</protein>
<feature type="domain" description="Lactococcus lactis RepB C-terminal" evidence="1">
    <location>
        <begin position="1"/>
        <end position="36"/>
    </location>
</feature>
<dbReference type="InterPro" id="IPR010931">
    <property type="entry name" value="L_lactis_RepB_C"/>
</dbReference>
<name>T0WR09_LACLC</name>